<evidence type="ECO:0000313" key="4">
    <source>
        <dbReference type="Proteomes" id="UP000238217"/>
    </source>
</evidence>
<sequence length="189" mass="20068">MASGSHHSSVPEWARTPTGQPVDPAAASCTILSCGATSHAAGWSRELTELGIEHRIIALRPRDAAEVQRIMTAELRRAVVGWRLMLTGPLAEVLHARALALQAGLLDAEIIVGTTEVDRIPVSCAHCATTTLTRLPSSTRPRARAIRLVTCAGCAESLVVQDHLSPLRGGFLGVTHAPESRLEPAGEPR</sequence>
<dbReference type="Proteomes" id="UP000238217">
    <property type="component" value="Unassembled WGS sequence"/>
</dbReference>
<dbReference type="OrthoDB" id="3579011at2"/>
<dbReference type="RefSeq" id="WP_106122169.1">
    <property type="nucleotide sequence ID" value="NZ_PVTY01000004.1"/>
</dbReference>
<dbReference type="Pfam" id="PF22289">
    <property type="entry name" value="DmmA-like_C"/>
    <property type="match status" value="1"/>
</dbReference>
<feature type="region of interest" description="Disordered" evidence="1">
    <location>
        <begin position="1"/>
        <end position="21"/>
    </location>
</feature>
<dbReference type="InterPro" id="IPR048037">
    <property type="entry name" value="DmmA-like_C"/>
</dbReference>
<feature type="domain" description="Dimethylamine monooxygenase subunit DmmA-like C-terminal" evidence="2">
    <location>
        <begin position="122"/>
        <end position="174"/>
    </location>
</feature>
<dbReference type="AlphaFoldDB" id="A0A2T0YQL2"/>
<accession>A0A2T0YQL2</accession>
<evidence type="ECO:0000259" key="2">
    <source>
        <dbReference type="Pfam" id="PF22289"/>
    </source>
</evidence>
<gene>
    <name evidence="3" type="ORF">BCL67_10427</name>
</gene>
<protein>
    <recommendedName>
        <fullName evidence="2">Dimethylamine monooxygenase subunit DmmA-like C-terminal domain-containing protein</fullName>
    </recommendedName>
</protein>
<organism evidence="3 4">
    <name type="scientific">Nesterenkonia sandarakina</name>
    <dbReference type="NCBI Taxonomy" id="272918"/>
    <lineage>
        <taxon>Bacteria</taxon>
        <taxon>Bacillati</taxon>
        <taxon>Actinomycetota</taxon>
        <taxon>Actinomycetes</taxon>
        <taxon>Micrococcales</taxon>
        <taxon>Micrococcaceae</taxon>
        <taxon>Nesterenkonia</taxon>
    </lineage>
</organism>
<evidence type="ECO:0000256" key="1">
    <source>
        <dbReference type="SAM" id="MobiDB-lite"/>
    </source>
</evidence>
<dbReference type="EMBL" id="PVTY01000004">
    <property type="protein sequence ID" value="PRZ17680.1"/>
    <property type="molecule type" value="Genomic_DNA"/>
</dbReference>
<proteinExistence type="predicted"/>
<reference evidence="3 4" key="1">
    <citation type="submission" date="2018-03" db="EMBL/GenBank/DDBJ databases">
        <title>Comparative analysis of microorganisms from saline springs in Andes Mountain Range, Colombia.</title>
        <authorList>
            <person name="Rubin E."/>
        </authorList>
    </citation>
    <scope>NUCLEOTIDE SEQUENCE [LARGE SCALE GENOMIC DNA]</scope>
    <source>
        <strain evidence="3 4">CG 35</strain>
    </source>
</reference>
<name>A0A2T0YQL2_9MICC</name>
<comment type="caution">
    <text evidence="3">The sequence shown here is derived from an EMBL/GenBank/DDBJ whole genome shotgun (WGS) entry which is preliminary data.</text>
</comment>
<keyword evidence="4" id="KW-1185">Reference proteome</keyword>
<evidence type="ECO:0000313" key="3">
    <source>
        <dbReference type="EMBL" id="PRZ17680.1"/>
    </source>
</evidence>
<dbReference type="NCBIfam" id="NF041259">
    <property type="entry name" value="mono_DmmA_fam"/>
    <property type="match status" value="1"/>
</dbReference>